<reference evidence="6 7" key="1">
    <citation type="submission" date="2018-09" db="EMBL/GenBank/DDBJ databases">
        <authorList>
            <person name="Zhu H."/>
        </authorList>
    </citation>
    <scope>NUCLEOTIDE SEQUENCE [LARGE SCALE GENOMIC DNA]</scope>
    <source>
        <strain evidence="6 7">K2W22B-5</strain>
    </source>
</reference>
<dbReference type="GO" id="GO:0016887">
    <property type="term" value="F:ATP hydrolysis activity"/>
    <property type="evidence" value="ECO:0007669"/>
    <property type="project" value="TreeGrafter"/>
</dbReference>
<dbReference type="FunFam" id="3.40.50.300:FF:000398">
    <property type="entry name" value="Type IV pilus assembly ATPase PilB"/>
    <property type="match status" value="1"/>
</dbReference>
<dbReference type="Pfam" id="PF05157">
    <property type="entry name" value="MshEN"/>
    <property type="match status" value="1"/>
</dbReference>
<gene>
    <name evidence="6" type="ORF">D3877_21795</name>
</gene>
<dbReference type="GO" id="GO:0005886">
    <property type="term" value="C:plasma membrane"/>
    <property type="evidence" value="ECO:0007669"/>
    <property type="project" value="TreeGrafter"/>
</dbReference>
<evidence type="ECO:0000313" key="7">
    <source>
        <dbReference type="Proteomes" id="UP000283458"/>
    </source>
</evidence>
<dbReference type="InterPro" id="IPR001482">
    <property type="entry name" value="T2SS/T4SS_dom"/>
</dbReference>
<organism evidence="6 7">
    <name type="scientific">Azospirillum cavernae</name>
    <dbReference type="NCBI Taxonomy" id="2320860"/>
    <lineage>
        <taxon>Bacteria</taxon>
        <taxon>Pseudomonadati</taxon>
        <taxon>Pseudomonadota</taxon>
        <taxon>Alphaproteobacteria</taxon>
        <taxon>Rhodospirillales</taxon>
        <taxon>Azospirillaceae</taxon>
        <taxon>Azospirillum</taxon>
    </lineage>
</organism>
<evidence type="ECO:0000256" key="4">
    <source>
        <dbReference type="SAM" id="MobiDB-lite"/>
    </source>
</evidence>
<dbReference type="Proteomes" id="UP000283458">
    <property type="component" value="Unassembled WGS sequence"/>
</dbReference>
<protein>
    <submittedName>
        <fullName evidence="6">Type II/IV secretion system protein</fullName>
    </submittedName>
</protein>
<dbReference type="Pfam" id="PF00437">
    <property type="entry name" value="T2SSE"/>
    <property type="match status" value="1"/>
</dbReference>
<dbReference type="InterPro" id="IPR003593">
    <property type="entry name" value="AAA+_ATPase"/>
</dbReference>
<keyword evidence="3" id="KW-0067">ATP-binding</keyword>
<dbReference type="Gene3D" id="3.30.450.90">
    <property type="match status" value="1"/>
</dbReference>
<accession>A0A418VSH5</accession>
<dbReference type="Gene3D" id="3.40.50.300">
    <property type="entry name" value="P-loop containing nucleotide triphosphate hydrolases"/>
    <property type="match status" value="1"/>
</dbReference>
<evidence type="ECO:0000313" key="6">
    <source>
        <dbReference type="EMBL" id="RJF79411.1"/>
    </source>
</evidence>
<feature type="region of interest" description="Disordered" evidence="4">
    <location>
        <begin position="1"/>
        <end position="30"/>
    </location>
</feature>
<feature type="domain" description="AAA+ ATPase" evidence="5">
    <location>
        <begin position="287"/>
        <end position="408"/>
    </location>
</feature>
<dbReference type="GO" id="GO:0005524">
    <property type="term" value="F:ATP binding"/>
    <property type="evidence" value="ECO:0007669"/>
    <property type="project" value="UniProtKB-KW"/>
</dbReference>
<keyword evidence="7" id="KW-1185">Reference proteome</keyword>
<dbReference type="PANTHER" id="PTHR30258">
    <property type="entry name" value="TYPE II SECRETION SYSTEM PROTEIN GSPE-RELATED"/>
    <property type="match status" value="1"/>
</dbReference>
<comment type="caution">
    <text evidence="6">The sequence shown here is derived from an EMBL/GenBank/DDBJ whole genome shotgun (WGS) entry which is preliminary data.</text>
</comment>
<evidence type="ECO:0000256" key="1">
    <source>
        <dbReference type="ARBA" id="ARBA00006611"/>
    </source>
</evidence>
<keyword evidence="2" id="KW-0547">Nucleotide-binding</keyword>
<dbReference type="AlphaFoldDB" id="A0A418VSH5"/>
<dbReference type="Gene3D" id="3.30.300.160">
    <property type="entry name" value="Type II secretion system, protein E, N-terminal domain"/>
    <property type="match status" value="1"/>
</dbReference>
<dbReference type="InterPro" id="IPR027417">
    <property type="entry name" value="P-loop_NTPase"/>
</dbReference>
<dbReference type="SUPFAM" id="SSF52540">
    <property type="entry name" value="P-loop containing nucleoside triphosphate hydrolases"/>
    <property type="match status" value="1"/>
</dbReference>
<proteinExistence type="inferred from homology"/>
<dbReference type="PANTHER" id="PTHR30258:SF2">
    <property type="entry name" value="COMG OPERON PROTEIN 1"/>
    <property type="match status" value="1"/>
</dbReference>
<dbReference type="CDD" id="cd01129">
    <property type="entry name" value="PulE-GspE-like"/>
    <property type="match status" value="1"/>
</dbReference>
<evidence type="ECO:0000256" key="3">
    <source>
        <dbReference type="ARBA" id="ARBA00022840"/>
    </source>
</evidence>
<name>A0A418VSH5_9PROT</name>
<sequence length="539" mass="56928">MRAESPSDIPMANAERSGDPTGGGSEQARARALADHRALPFVTLDEMEGLAPAAAGVSANFLRQARAFPFSEINGALMVAIADPDNVEALESLEIACGLPVYACVAAPGDVEAAIDRACGGLSAMGRIVADLDGGGPPDDDLDQLKSLASEAPVVRLVNHLIGEAARLGASDIHIEPFADQIAVRFRVDGVMRDQEPVPKRLGRAMVSRIKILANLNIAERRLPQDGRIAHRVDGRALDLRISTLPTIHGESVVTRLLDPGAGVRSLSSLGFDADQEAMLHRLVQAPNGMVLVTGPTGSGKSTTLYAALGLIDAKQRKVLTVEDPVEYHMARVNQVQVKPAIGLTFATVLRALVRQDPDVIMVGETRDPETADIAVHAALTGHLVLSTLHTNSAAGALTRLIDMGVEPFLLTSSVRAVIAQRLVRVLCRACRHAEPADPETRRLLTDAGLIAPGASVSVHRPAGCPDCGGTGYAGRVGIYEVMTMNEPLRALTLQRAGADAIQAAAMAGGMATLFRDGLVKVLRGVTTLEEVQRVCDVW</sequence>
<dbReference type="InterPro" id="IPR037257">
    <property type="entry name" value="T2SS_E_N_sf"/>
</dbReference>
<comment type="similarity">
    <text evidence="1">Belongs to the GSP E family.</text>
</comment>
<dbReference type="FunFam" id="3.30.450.90:FF:000001">
    <property type="entry name" value="Type II secretion system ATPase GspE"/>
    <property type="match status" value="1"/>
</dbReference>
<dbReference type="SUPFAM" id="SSF160246">
    <property type="entry name" value="EspE N-terminal domain-like"/>
    <property type="match status" value="1"/>
</dbReference>
<evidence type="ECO:0000259" key="5">
    <source>
        <dbReference type="SMART" id="SM00382"/>
    </source>
</evidence>
<dbReference type="EMBL" id="QYUL01000003">
    <property type="protein sequence ID" value="RJF79411.1"/>
    <property type="molecule type" value="Genomic_DNA"/>
</dbReference>
<evidence type="ECO:0000256" key="2">
    <source>
        <dbReference type="ARBA" id="ARBA00022741"/>
    </source>
</evidence>
<dbReference type="SMART" id="SM00382">
    <property type="entry name" value="AAA"/>
    <property type="match status" value="1"/>
</dbReference>
<dbReference type="InterPro" id="IPR007831">
    <property type="entry name" value="T2SS_GspE_N"/>
</dbReference>